<reference evidence="3 4" key="1">
    <citation type="journal article" date="2019" name="ISME J.">
        <title>Evolution in action: habitat transition from sediment to the pelagial leads to genome streamlining in Methylophilaceae.</title>
        <authorList>
            <person name="Salcher M."/>
            <person name="Schaefle D."/>
            <person name="Kaspar M."/>
            <person name="Neuenschwander S.M."/>
            <person name="Ghai R."/>
        </authorList>
    </citation>
    <scope>NUCLEOTIDE SEQUENCE [LARGE SCALE GENOMIC DNA]</scope>
    <source>
        <strain evidence="3 4">MMS-RI-1</strain>
    </source>
</reference>
<accession>A0AAE6FRZ3</accession>
<organism evidence="3 4">
    <name type="scientific">Candidatus Methylopumilus rimovensis</name>
    <dbReference type="NCBI Taxonomy" id="2588535"/>
    <lineage>
        <taxon>Bacteria</taxon>
        <taxon>Pseudomonadati</taxon>
        <taxon>Pseudomonadota</taxon>
        <taxon>Betaproteobacteria</taxon>
        <taxon>Nitrosomonadales</taxon>
        <taxon>Methylophilaceae</taxon>
        <taxon>Candidatus Methylopumilus</taxon>
    </lineage>
</organism>
<dbReference type="Proteomes" id="UP000312102">
    <property type="component" value="Chromosome"/>
</dbReference>
<dbReference type="KEGG" id="mrk:FIT61_01110"/>
<proteinExistence type="predicted"/>
<sequence>MKEKILKKYLALIAAILVAVLVGVVLFFGKTYKHDDRPIISDIKKHNEMMAGCMKTALSKHAGAIVEIEMEKEDGRPIFDIDIQDSDGKHWEIECDAETGQVVEDKLDRD</sequence>
<dbReference type="Pfam" id="PF03413">
    <property type="entry name" value="PepSY"/>
    <property type="match status" value="1"/>
</dbReference>
<keyword evidence="1" id="KW-0812">Transmembrane</keyword>
<feature type="domain" description="PepSY" evidence="2">
    <location>
        <begin position="54"/>
        <end position="105"/>
    </location>
</feature>
<dbReference type="Gene3D" id="3.10.450.40">
    <property type="match status" value="1"/>
</dbReference>
<gene>
    <name evidence="3" type="ORF">FIT61_01110</name>
</gene>
<evidence type="ECO:0000313" key="4">
    <source>
        <dbReference type="Proteomes" id="UP000312102"/>
    </source>
</evidence>
<protein>
    <submittedName>
        <fullName evidence="3">PepSY domain-containing protein</fullName>
    </submittedName>
</protein>
<evidence type="ECO:0000259" key="2">
    <source>
        <dbReference type="Pfam" id="PF03413"/>
    </source>
</evidence>
<dbReference type="AlphaFoldDB" id="A0AAE6FRZ3"/>
<evidence type="ECO:0000313" key="3">
    <source>
        <dbReference type="EMBL" id="QDD13084.1"/>
    </source>
</evidence>
<evidence type="ECO:0000256" key="1">
    <source>
        <dbReference type="SAM" id="Phobius"/>
    </source>
</evidence>
<keyword evidence="1" id="KW-0472">Membrane</keyword>
<dbReference type="InterPro" id="IPR025711">
    <property type="entry name" value="PepSY"/>
</dbReference>
<keyword evidence="4" id="KW-1185">Reference proteome</keyword>
<keyword evidence="1" id="KW-1133">Transmembrane helix</keyword>
<feature type="transmembrane region" description="Helical" evidence="1">
    <location>
        <begin position="9"/>
        <end position="29"/>
    </location>
</feature>
<dbReference type="EMBL" id="CP040986">
    <property type="protein sequence ID" value="QDD13084.1"/>
    <property type="molecule type" value="Genomic_DNA"/>
</dbReference>
<name>A0AAE6FRZ3_9PROT</name>